<organism evidence="2 3">
    <name type="scientific">Rotaria magnacalcarata</name>
    <dbReference type="NCBI Taxonomy" id="392030"/>
    <lineage>
        <taxon>Eukaryota</taxon>
        <taxon>Metazoa</taxon>
        <taxon>Spiralia</taxon>
        <taxon>Gnathifera</taxon>
        <taxon>Rotifera</taxon>
        <taxon>Eurotatoria</taxon>
        <taxon>Bdelloidea</taxon>
        <taxon>Philodinida</taxon>
        <taxon>Philodinidae</taxon>
        <taxon>Rotaria</taxon>
    </lineage>
</organism>
<dbReference type="InterPro" id="IPR002048">
    <property type="entry name" value="EF_hand_dom"/>
</dbReference>
<feature type="non-terminal residue" evidence="2">
    <location>
        <position position="1"/>
    </location>
</feature>
<accession>A0A8S3JSD3</accession>
<dbReference type="SUPFAM" id="SSF47473">
    <property type="entry name" value="EF-hand"/>
    <property type="match status" value="1"/>
</dbReference>
<keyword evidence="1" id="KW-0106">Calcium</keyword>
<sequence>SIMSVELISESIATDHGRVSSVKYTVIDSHTGAPNDIVCVTREAYDQLAASAGRKTLKFDDFIKVLRPFMMGRLAADDIPDAFVILDSDRSGKIALKELAAFIPIIIPGGTEAMLMQHMKKIDGNYDEQLDSTEFTNFIMRGIGRDIVLQRH</sequence>
<dbReference type="Proteomes" id="UP000681720">
    <property type="component" value="Unassembled WGS sequence"/>
</dbReference>
<dbReference type="AlphaFoldDB" id="A0A8S3JSD3"/>
<dbReference type="CDD" id="cd00051">
    <property type="entry name" value="EFh"/>
    <property type="match status" value="1"/>
</dbReference>
<dbReference type="EMBL" id="CAJOBJ010364990">
    <property type="protein sequence ID" value="CAF5220490.1"/>
    <property type="molecule type" value="Genomic_DNA"/>
</dbReference>
<dbReference type="InterPro" id="IPR018247">
    <property type="entry name" value="EF_Hand_1_Ca_BS"/>
</dbReference>
<evidence type="ECO:0008006" key="4">
    <source>
        <dbReference type="Google" id="ProtNLM"/>
    </source>
</evidence>
<name>A0A8S3JSD3_9BILA</name>
<evidence type="ECO:0000313" key="2">
    <source>
        <dbReference type="EMBL" id="CAF5220490.1"/>
    </source>
</evidence>
<comment type="caution">
    <text evidence="2">The sequence shown here is derived from an EMBL/GenBank/DDBJ whole genome shotgun (WGS) entry which is preliminary data.</text>
</comment>
<evidence type="ECO:0000313" key="3">
    <source>
        <dbReference type="Proteomes" id="UP000681720"/>
    </source>
</evidence>
<dbReference type="InterPro" id="IPR011992">
    <property type="entry name" value="EF-hand-dom_pair"/>
</dbReference>
<evidence type="ECO:0000256" key="1">
    <source>
        <dbReference type="ARBA" id="ARBA00022837"/>
    </source>
</evidence>
<reference evidence="2" key="1">
    <citation type="submission" date="2021-02" db="EMBL/GenBank/DDBJ databases">
        <authorList>
            <person name="Nowell W R."/>
        </authorList>
    </citation>
    <scope>NUCLEOTIDE SEQUENCE</scope>
</reference>
<dbReference type="Gene3D" id="1.10.238.10">
    <property type="entry name" value="EF-hand"/>
    <property type="match status" value="1"/>
</dbReference>
<gene>
    <name evidence="2" type="ORF">GIL414_LOCUS84038</name>
</gene>
<dbReference type="GO" id="GO:0005509">
    <property type="term" value="F:calcium ion binding"/>
    <property type="evidence" value="ECO:0007669"/>
    <property type="project" value="InterPro"/>
</dbReference>
<dbReference type="PROSITE" id="PS00018">
    <property type="entry name" value="EF_HAND_1"/>
    <property type="match status" value="1"/>
</dbReference>
<proteinExistence type="predicted"/>
<protein>
    <recommendedName>
        <fullName evidence="4">Calmodulin</fullName>
    </recommendedName>
</protein>